<evidence type="ECO:0000313" key="2">
    <source>
        <dbReference type="EMBL" id="CAD5116608.1"/>
    </source>
</evidence>
<dbReference type="PANTHER" id="PTHR11362">
    <property type="entry name" value="PHOSPHATIDYLETHANOLAMINE-BINDING PROTEIN"/>
    <property type="match status" value="1"/>
</dbReference>
<dbReference type="CDD" id="cd00866">
    <property type="entry name" value="PEBP_euk"/>
    <property type="match status" value="1"/>
</dbReference>
<dbReference type="Proteomes" id="UP000549394">
    <property type="component" value="Unassembled WGS sequence"/>
</dbReference>
<dbReference type="SUPFAM" id="SSF49777">
    <property type="entry name" value="PEBP-like"/>
    <property type="match status" value="1"/>
</dbReference>
<organism evidence="2 3">
    <name type="scientific">Dimorphilus gyrociliatus</name>
    <dbReference type="NCBI Taxonomy" id="2664684"/>
    <lineage>
        <taxon>Eukaryota</taxon>
        <taxon>Metazoa</taxon>
        <taxon>Spiralia</taxon>
        <taxon>Lophotrochozoa</taxon>
        <taxon>Annelida</taxon>
        <taxon>Polychaeta</taxon>
        <taxon>Polychaeta incertae sedis</taxon>
        <taxon>Dinophilidae</taxon>
        <taxon>Dimorphilus</taxon>
    </lineage>
</organism>
<dbReference type="OrthoDB" id="2506647at2759"/>
<dbReference type="AlphaFoldDB" id="A0A7I8VK56"/>
<keyword evidence="3" id="KW-1185">Reference proteome</keyword>
<dbReference type="Pfam" id="PF01161">
    <property type="entry name" value="PBP"/>
    <property type="match status" value="1"/>
</dbReference>
<proteinExistence type="predicted"/>
<dbReference type="Gene3D" id="3.90.280.10">
    <property type="entry name" value="PEBP-like"/>
    <property type="match status" value="1"/>
</dbReference>
<feature type="chain" id="PRO_5029511601" evidence="1">
    <location>
        <begin position="22"/>
        <end position="183"/>
    </location>
</feature>
<evidence type="ECO:0000313" key="3">
    <source>
        <dbReference type="Proteomes" id="UP000549394"/>
    </source>
</evidence>
<dbReference type="InterPro" id="IPR036610">
    <property type="entry name" value="PEBP-like_sf"/>
</dbReference>
<gene>
    <name evidence="2" type="ORF">DGYR_LOCUS5213</name>
</gene>
<evidence type="ECO:0000256" key="1">
    <source>
        <dbReference type="SAM" id="SignalP"/>
    </source>
</evidence>
<dbReference type="InterPro" id="IPR035810">
    <property type="entry name" value="PEBP_euk"/>
</dbReference>
<keyword evidence="1" id="KW-0732">Signal</keyword>
<reference evidence="2 3" key="1">
    <citation type="submission" date="2020-08" db="EMBL/GenBank/DDBJ databases">
        <authorList>
            <person name="Hejnol A."/>
        </authorList>
    </citation>
    <scope>NUCLEOTIDE SEQUENCE [LARGE SCALE GENOMIC DNA]</scope>
</reference>
<sequence length="183" mass="20348">MTMFNYSLFMILISLIGVSYASILSEDDIVKLIGRPGKPLDVSYGEHSVVPGETLEISKTQNEPNIEIGEDDDCYRTLVMFDPDAPSATLPIMAQFRHWLVVNIKGSDMNSGDTKVTYMGPSPPKGTGPHRYIFAVYKQNDCKRTDFSNINKARPKTSVAKLIADYNLNSSPESANVFFAEKK</sequence>
<dbReference type="PANTHER" id="PTHR11362:SF82">
    <property type="entry name" value="PHOSPHATIDYLETHANOLAMINE-BINDING PROTEIN 4"/>
    <property type="match status" value="1"/>
</dbReference>
<name>A0A7I8VK56_9ANNE</name>
<comment type="caution">
    <text evidence="2">The sequence shown here is derived from an EMBL/GenBank/DDBJ whole genome shotgun (WGS) entry which is preliminary data.</text>
</comment>
<accession>A0A7I8VK56</accession>
<feature type="signal peptide" evidence="1">
    <location>
        <begin position="1"/>
        <end position="21"/>
    </location>
</feature>
<dbReference type="InterPro" id="IPR008914">
    <property type="entry name" value="PEBP"/>
</dbReference>
<protein>
    <submittedName>
        <fullName evidence="2">DgyrCDS5481</fullName>
    </submittedName>
</protein>
<dbReference type="EMBL" id="CAJFCJ010000006">
    <property type="protein sequence ID" value="CAD5116608.1"/>
    <property type="molecule type" value="Genomic_DNA"/>
</dbReference>